<sequence>FDPAGQRAAAGYNARAPGFSRWKPPFLSLLALPSPLFSLPSPPSRSLRGSAPLPFRSHPRVLSLSPPSRGIPFHRRRDDWASATPRRFPSGASPETSTRHCQF</sequence>
<protein>
    <submittedName>
        <fullName evidence="2">Uncharacterized protein</fullName>
    </submittedName>
</protein>
<accession>A0AAQ3PSL5</accession>
<gene>
    <name evidence="2" type="ORF">U9M48_005621</name>
</gene>
<feature type="region of interest" description="Disordered" evidence="1">
    <location>
        <begin position="66"/>
        <end position="103"/>
    </location>
</feature>
<feature type="compositionally biased region" description="Polar residues" evidence="1">
    <location>
        <begin position="93"/>
        <end position="103"/>
    </location>
</feature>
<evidence type="ECO:0000256" key="1">
    <source>
        <dbReference type="SAM" id="MobiDB-lite"/>
    </source>
</evidence>
<organism evidence="2 3">
    <name type="scientific">Paspalum notatum var. saurae</name>
    <dbReference type="NCBI Taxonomy" id="547442"/>
    <lineage>
        <taxon>Eukaryota</taxon>
        <taxon>Viridiplantae</taxon>
        <taxon>Streptophyta</taxon>
        <taxon>Embryophyta</taxon>
        <taxon>Tracheophyta</taxon>
        <taxon>Spermatophyta</taxon>
        <taxon>Magnoliopsida</taxon>
        <taxon>Liliopsida</taxon>
        <taxon>Poales</taxon>
        <taxon>Poaceae</taxon>
        <taxon>PACMAD clade</taxon>
        <taxon>Panicoideae</taxon>
        <taxon>Andropogonodae</taxon>
        <taxon>Paspaleae</taxon>
        <taxon>Paspalinae</taxon>
        <taxon>Paspalum</taxon>
    </lineage>
</organism>
<feature type="non-terminal residue" evidence="2">
    <location>
        <position position="103"/>
    </location>
</feature>
<keyword evidence="3" id="KW-1185">Reference proteome</keyword>
<dbReference type="EMBL" id="CP144745">
    <property type="protein sequence ID" value="WVZ54879.1"/>
    <property type="molecule type" value="Genomic_DNA"/>
</dbReference>
<reference evidence="2 3" key="1">
    <citation type="submission" date="2024-02" db="EMBL/GenBank/DDBJ databases">
        <title>High-quality chromosome-scale genome assembly of Pensacola bahiagrass (Paspalum notatum Flugge var. saurae).</title>
        <authorList>
            <person name="Vega J.M."/>
            <person name="Podio M."/>
            <person name="Orjuela J."/>
            <person name="Siena L.A."/>
            <person name="Pessino S.C."/>
            <person name="Combes M.C."/>
            <person name="Mariac C."/>
            <person name="Albertini E."/>
            <person name="Pupilli F."/>
            <person name="Ortiz J.P.A."/>
            <person name="Leblanc O."/>
        </authorList>
    </citation>
    <scope>NUCLEOTIDE SEQUENCE [LARGE SCALE GENOMIC DNA]</scope>
    <source>
        <strain evidence="2">R1</strain>
        <tissue evidence="2">Leaf</tissue>
    </source>
</reference>
<dbReference type="AlphaFoldDB" id="A0AAQ3PSL5"/>
<proteinExistence type="predicted"/>
<dbReference type="Proteomes" id="UP001341281">
    <property type="component" value="Chromosome 01"/>
</dbReference>
<evidence type="ECO:0000313" key="3">
    <source>
        <dbReference type="Proteomes" id="UP001341281"/>
    </source>
</evidence>
<evidence type="ECO:0000313" key="2">
    <source>
        <dbReference type="EMBL" id="WVZ54879.1"/>
    </source>
</evidence>
<feature type="region of interest" description="Disordered" evidence="1">
    <location>
        <begin position="1"/>
        <end position="21"/>
    </location>
</feature>
<name>A0AAQ3PSL5_PASNO</name>